<dbReference type="VEuPathDB" id="TriTrypDB:TM35_000032340"/>
<organism evidence="4 5">
    <name type="scientific">Trypanosoma theileri</name>
    <dbReference type="NCBI Taxonomy" id="67003"/>
    <lineage>
        <taxon>Eukaryota</taxon>
        <taxon>Discoba</taxon>
        <taxon>Euglenozoa</taxon>
        <taxon>Kinetoplastea</taxon>
        <taxon>Metakinetoplastina</taxon>
        <taxon>Trypanosomatida</taxon>
        <taxon>Trypanosomatidae</taxon>
        <taxon>Trypanosoma</taxon>
    </lineage>
</organism>
<evidence type="ECO:0000313" key="5">
    <source>
        <dbReference type="Proteomes" id="UP000192257"/>
    </source>
</evidence>
<evidence type="ECO:0000313" key="4">
    <source>
        <dbReference type="EMBL" id="ORC92481.1"/>
    </source>
</evidence>
<dbReference type="PANTHER" id="PTHR11358">
    <property type="entry name" value="ARGINASE/AGMATINASE"/>
    <property type="match status" value="1"/>
</dbReference>
<dbReference type="GO" id="GO:0033389">
    <property type="term" value="P:putrescine biosynthetic process from arginine, via agmatine"/>
    <property type="evidence" value="ECO:0007669"/>
    <property type="project" value="TreeGrafter"/>
</dbReference>
<comment type="similarity">
    <text evidence="3">Belongs to the arginase family.</text>
</comment>
<accession>A0A1X0P6M2</accession>
<dbReference type="STRING" id="67003.A0A1X0P6M2"/>
<dbReference type="RefSeq" id="XP_028886547.1">
    <property type="nucleotide sequence ID" value="XM_029022001.1"/>
</dbReference>
<dbReference type="Proteomes" id="UP000192257">
    <property type="component" value="Unassembled WGS sequence"/>
</dbReference>
<dbReference type="SUPFAM" id="SSF52768">
    <property type="entry name" value="Arginase/deacetylase"/>
    <property type="match status" value="1"/>
</dbReference>
<dbReference type="InterPro" id="IPR006035">
    <property type="entry name" value="Ureohydrolase"/>
</dbReference>
<proteinExistence type="inferred from homology"/>
<evidence type="ECO:0000256" key="2">
    <source>
        <dbReference type="ARBA" id="ARBA00022801"/>
    </source>
</evidence>
<keyword evidence="2" id="KW-0378">Hydrolase</keyword>
<dbReference type="InterPro" id="IPR023696">
    <property type="entry name" value="Ureohydrolase_dom_sf"/>
</dbReference>
<evidence type="ECO:0000256" key="3">
    <source>
        <dbReference type="PROSITE-ProRule" id="PRU00742"/>
    </source>
</evidence>
<dbReference type="OrthoDB" id="288726at2759"/>
<dbReference type="PROSITE" id="PS51409">
    <property type="entry name" value="ARGINASE_2"/>
    <property type="match status" value="1"/>
</dbReference>
<dbReference type="GeneID" id="39981781"/>
<dbReference type="PANTHER" id="PTHR11358:SF26">
    <property type="entry name" value="GUANIDINO ACID HYDROLASE, MITOCHONDRIAL"/>
    <property type="match status" value="1"/>
</dbReference>
<dbReference type="PIRSF" id="PIRSF036979">
    <property type="entry name" value="Arginase"/>
    <property type="match status" value="1"/>
</dbReference>
<keyword evidence="1" id="KW-0479">Metal-binding</keyword>
<dbReference type="EMBL" id="NBCO01000003">
    <property type="protein sequence ID" value="ORC92481.1"/>
    <property type="molecule type" value="Genomic_DNA"/>
</dbReference>
<gene>
    <name evidence="4" type="ORF">TM35_000032340</name>
</gene>
<dbReference type="Gene3D" id="3.40.800.10">
    <property type="entry name" value="Ureohydrolase domain"/>
    <property type="match status" value="1"/>
</dbReference>
<protein>
    <submittedName>
        <fullName evidence="4">Putative arginase</fullName>
    </submittedName>
</protein>
<sequence length="306" mass="33187">MASRSDDQRLGALFTAERLEDAHIVIIGFPYDEGCVRNGGRAGAAKGPEAFRTFLHKLGPINNVEFGVDASDVKLYDAGDIKADTLEAAHKLLETKVSEVLSHGLLPFVIGGGNDQSAPNGRAMLRTYAGDVGIINIDAHLDVRPRLSDGKVHSGTPFRELLEEKSFSGNRFVEFACQGSQCSAVHVQFVKDHHGHLAWLREVQSKGAVAALEEAFRLTGNNTFFSFDIDSVCSADVPGVSCPAAVGLSAQDAFNMCFAAGKNPHVRMMDLSELNPVVENYRSPRVAVNMLYHFVLGFATRLKLKL</sequence>
<keyword evidence="5" id="KW-1185">Reference proteome</keyword>
<comment type="caution">
    <text evidence="4">The sequence shown here is derived from an EMBL/GenBank/DDBJ whole genome shotgun (WGS) entry which is preliminary data.</text>
</comment>
<dbReference type="GO" id="GO:0008783">
    <property type="term" value="F:agmatinase activity"/>
    <property type="evidence" value="ECO:0007669"/>
    <property type="project" value="TreeGrafter"/>
</dbReference>
<name>A0A1X0P6M2_9TRYP</name>
<dbReference type="AlphaFoldDB" id="A0A1X0P6M2"/>
<dbReference type="Pfam" id="PF00491">
    <property type="entry name" value="Arginase"/>
    <property type="match status" value="1"/>
</dbReference>
<evidence type="ECO:0000256" key="1">
    <source>
        <dbReference type="ARBA" id="ARBA00022723"/>
    </source>
</evidence>
<reference evidence="4 5" key="1">
    <citation type="submission" date="2017-03" db="EMBL/GenBank/DDBJ databases">
        <title>An alternative strategy for trypanosome survival in the mammalian bloodstream revealed through genome and transcriptome analysis of the ubiquitous bovine parasite Trypanosoma (Megatrypanum) theileri.</title>
        <authorList>
            <person name="Kelly S."/>
            <person name="Ivens A."/>
            <person name="Mott A."/>
            <person name="O'Neill E."/>
            <person name="Emms D."/>
            <person name="Macleod O."/>
            <person name="Voorheis P."/>
            <person name="Matthews J."/>
            <person name="Matthews K."/>
            <person name="Carrington M."/>
        </authorList>
    </citation>
    <scope>NUCLEOTIDE SEQUENCE [LARGE SCALE GENOMIC DNA]</scope>
    <source>
        <strain evidence="4">Edinburgh</strain>
    </source>
</reference>
<dbReference type="GO" id="GO:0046872">
    <property type="term" value="F:metal ion binding"/>
    <property type="evidence" value="ECO:0007669"/>
    <property type="project" value="UniProtKB-KW"/>
</dbReference>